<comment type="similarity">
    <text evidence="1">Belongs to the distal-less homeobox family.</text>
</comment>
<evidence type="ECO:0000256" key="2">
    <source>
        <dbReference type="ARBA" id="ARBA00023125"/>
    </source>
</evidence>
<organism evidence="7 8">
    <name type="scientific">Pelusios castaneus</name>
    <name type="common">West African mud turtle</name>
    <dbReference type="NCBI Taxonomy" id="367368"/>
    <lineage>
        <taxon>Eukaryota</taxon>
        <taxon>Metazoa</taxon>
        <taxon>Chordata</taxon>
        <taxon>Craniata</taxon>
        <taxon>Vertebrata</taxon>
        <taxon>Euteleostomi</taxon>
        <taxon>Archelosauria</taxon>
        <taxon>Testudinata</taxon>
        <taxon>Testudines</taxon>
        <taxon>Pleurodira</taxon>
        <taxon>Pelomedusidae</taxon>
        <taxon>Pelusios</taxon>
    </lineage>
</organism>
<keyword evidence="4" id="KW-0539">Nucleus</keyword>
<feature type="region of interest" description="Disordered" evidence="5">
    <location>
        <begin position="99"/>
        <end position="119"/>
    </location>
</feature>
<evidence type="ECO:0000256" key="4">
    <source>
        <dbReference type="ARBA" id="ARBA00023242"/>
    </source>
</evidence>
<reference evidence="7" key="1">
    <citation type="submission" date="2025-08" db="UniProtKB">
        <authorList>
            <consortium name="Ensembl"/>
        </authorList>
    </citation>
    <scope>IDENTIFICATION</scope>
</reference>
<evidence type="ECO:0000259" key="6">
    <source>
        <dbReference type="Pfam" id="PF12413"/>
    </source>
</evidence>
<sequence length="119" mass="13051">MSGSFDKKISSLLTDLSSALSCHAKDSPTLPESSLTDLGYYSNGQPDYYAGQPYSQPAGHYAYHPPFNLNGIPGAGTYPPKAAEYPYGTSYRQYGHFREQQLPAQEPGKQAGSWELRLL</sequence>
<keyword evidence="3" id="KW-0371">Homeobox</keyword>
<evidence type="ECO:0000313" key="8">
    <source>
        <dbReference type="Proteomes" id="UP000694393"/>
    </source>
</evidence>
<keyword evidence="2" id="KW-0238">DNA-binding</keyword>
<feature type="domain" description="Distal-less-like homeobox protein N-terminal" evidence="6">
    <location>
        <begin position="25"/>
        <end position="106"/>
    </location>
</feature>
<dbReference type="Pfam" id="PF12413">
    <property type="entry name" value="DLL_N"/>
    <property type="match status" value="1"/>
</dbReference>
<evidence type="ECO:0000256" key="3">
    <source>
        <dbReference type="ARBA" id="ARBA00023155"/>
    </source>
</evidence>
<keyword evidence="8" id="KW-1185">Reference proteome</keyword>
<accession>A0A8C8R9Q3</accession>
<name>A0A8C8R9Q3_9SAUR</name>
<dbReference type="InterPro" id="IPR022135">
    <property type="entry name" value="Distal-less_N"/>
</dbReference>
<dbReference type="Proteomes" id="UP000694393">
    <property type="component" value="Unplaced"/>
</dbReference>
<protein>
    <recommendedName>
        <fullName evidence="6">Distal-less-like homeobox protein N-terminal domain-containing protein</fullName>
    </recommendedName>
</protein>
<evidence type="ECO:0000256" key="1">
    <source>
        <dbReference type="ARBA" id="ARBA00007916"/>
    </source>
</evidence>
<proteinExistence type="inferred from homology"/>
<dbReference type="GO" id="GO:0003677">
    <property type="term" value="F:DNA binding"/>
    <property type="evidence" value="ECO:0007669"/>
    <property type="project" value="UniProtKB-KW"/>
</dbReference>
<evidence type="ECO:0000256" key="5">
    <source>
        <dbReference type="SAM" id="MobiDB-lite"/>
    </source>
</evidence>
<dbReference type="Ensembl" id="ENSPCET00000002041.1">
    <property type="protein sequence ID" value="ENSPCEP00000001979.1"/>
    <property type="gene ID" value="ENSPCEG00000001646.1"/>
</dbReference>
<reference evidence="7" key="2">
    <citation type="submission" date="2025-09" db="UniProtKB">
        <authorList>
            <consortium name="Ensembl"/>
        </authorList>
    </citation>
    <scope>IDENTIFICATION</scope>
</reference>
<evidence type="ECO:0000313" key="7">
    <source>
        <dbReference type="Ensembl" id="ENSPCEP00000001979.1"/>
    </source>
</evidence>
<dbReference type="AlphaFoldDB" id="A0A8C8R9Q3"/>